<comment type="caution">
    <text evidence="1">The sequence shown here is derived from an EMBL/GenBank/DDBJ whole genome shotgun (WGS) entry which is preliminary data.</text>
</comment>
<organism evidence="1 2">
    <name type="scientific">Aristaeella lactis</name>
    <dbReference type="NCBI Taxonomy" id="3046383"/>
    <lineage>
        <taxon>Bacteria</taxon>
        <taxon>Bacillati</taxon>
        <taxon>Bacillota</taxon>
        <taxon>Clostridia</taxon>
        <taxon>Eubacteriales</taxon>
        <taxon>Aristaeellaceae</taxon>
        <taxon>Aristaeella</taxon>
    </lineage>
</organism>
<protein>
    <submittedName>
        <fullName evidence="1">ADP-ribose pyrophosphatase</fullName>
    </submittedName>
</protein>
<proteinExistence type="predicted"/>
<evidence type="ECO:0000313" key="2">
    <source>
        <dbReference type="Proteomes" id="UP000192328"/>
    </source>
</evidence>
<evidence type="ECO:0000313" key="1">
    <source>
        <dbReference type="EMBL" id="SMC72937.1"/>
    </source>
</evidence>
<gene>
    <name evidence="1" type="ORF">SAMN06297397_2222</name>
</gene>
<name>A0AC61PN02_9FIRM</name>
<dbReference type="EMBL" id="FWXZ01000004">
    <property type="protein sequence ID" value="SMC72937.1"/>
    <property type="molecule type" value="Genomic_DNA"/>
</dbReference>
<reference evidence="1" key="1">
    <citation type="submission" date="2017-04" db="EMBL/GenBank/DDBJ databases">
        <authorList>
            <person name="Varghese N."/>
            <person name="Submissions S."/>
        </authorList>
    </citation>
    <scope>NUCLEOTIDE SEQUENCE</scope>
    <source>
        <strain evidence="1">WTE2008</strain>
    </source>
</reference>
<sequence length="190" mass="21429">MNYHFDPESECARLVEKPSSSEDIFNGIVLHVKRDTVTLSNGSSAVREVIRHIGAVCVIPVTENNEVIMERQYRYPLDKVILEIPAGKLDAPDENRLSAIQRELREETGYTADEWTEIGDFHPAPAYSDEYITMYMARGLHKGKQDLDEDEFLDVYTIPLSELVEDVMAGKISDAKTQVCILKAARILGL</sequence>
<accession>A0AC61PN02</accession>
<keyword evidence="2" id="KW-1185">Reference proteome</keyword>
<dbReference type="Proteomes" id="UP000192328">
    <property type="component" value="Unassembled WGS sequence"/>
</dbReference>